<dbReference type="GO" id="GO:0005886">
    <property type="term" value="C:plasma membrane"/>
    <property type="evidence" value="ECO:0007669"/>
    <property type="project" value="UniProtKB-SubCell"/>
</dbReference>
<name>W1F5B7_ECOLX</name>
<keyword evidence="7 9" id="KW-1133">Transmembrane helix</keyword>
<dbReference type="PANTHER" id="PTHR32502">
    <property type="entry name" value="N-ACETYLGALACTOSAMINE PERMEASE II COMPONENT-RELATED"/>
    <property type="match status" value="1"/>
</dbReference>
<evidence type="ECO:0000256" key="6">
    <source>
        <dbReference type="ARBA" id="ARBA00022692"/>
    </source>
</evidence>
<organism evidence="10 11">
    <name type="scientific">Escherichia coli ISC7</name>
    <dbReference type="NCBI Taxonomy" id="1432555"/>
    <lineage>
        <taxon>Bacteria</taxon>
        <taxon>Pseudomonadati</taxon>
        <taxon>Pseudomonadota</taxon>
        <taxon>Gammaproteobacteria</taxon>
        <taxon>Enterobacterales</taxon>
        <taxon>Enterobacteriaceae</taxon>
        <taxon>Escherichia</taxon>
    </lineage>
</organism>
<dbReference type="GO" id="GO:0009401">
    <property type="term" value="P:phosphoenolpyruvate-dependent sugar phosphotransferase system"/>
    <property type="evidence" value="ECO:0007669"/>
    <property type="project" value="UniProtKB-KW"/>
</dbReference>
<evidence type="ECO:0000256" key="1">
    <source>
        <dbReference type="ARBA" id="ARBA00004651"/>
    </source>
</evidence>
<dbReference type="Pfam" id="PF03613">
    <property type="entry name" value="EIID-AGA"/>
    <property type="match status" value="1"/>
</dbReference>
<evidence type="ECO:0000313" key="11">
    <source>
        <dbReference type="Proteomes" id="UP000019199"/>
    </source>
</evidence>
<keyword evidence="6 9" id="KW-0812">Transmembrane</keyword>
<accession>W1F5B7</accession>
<dbReference type="Proteomes" id="UP000019199">
    <property type="component" value="Unassembled WGS sequence"/>
</dbReference>
<keyword evidence="4" id="KW-0762">Sugar transport</keyword>
<keyword evidence="5" id="KW-0598">Phosphotransferase system</keyword>
<keyword evidence="2" id="KW-0813">Transport</keyword>
<feature type="transmembrane region" description="Helical" evidence="9">
    <location>
        <begin position="132"/>
        <end position="155"/>
    </location>
</feature>
<evidence type="ECO:0000256" key="5">
    <source>
        <dbReference type="ARBA" id="ARBA00022683"/>
    </source>
</evidence>
<dbReference type="GO" id="GO:0016740">
    <property type="term" value="F:transferase activity"/>
    <property type="evidence" value="ECO:0007669"/>
    <property type="project" value="UniProtKB-KW"/>
</dbReference>
<dbReference type="PROSITE" id="PS51108">
    <property type="entry name" value="PTS_EIID"/>
    <property type="match status" value="1"/>
</dbReference>
<evidence type="ECO:0000256" key="2">
    <source>
        <dbReference type="ARBA" id="ARBA00022448"/>
    </source>
</evidence>
<dbReference type="InterPro" id="IPR004704">
    <property type="entry name" value="PTS_IID_man"/>
</dbReference>
<evidence type="ECO:0000256" key="3">
    <source>
        <dbReference type="ARBA" id="ARBA00022475"/>
    </source>
</evidence>
<feature type="transmembrane region" description="Helical" evidence="9">
    <location>
        <begin position="92"/>
        <end position="111"/>
    </location>
</feature>
<dbReference type="EC" id="2.7.1.69" evidence="10"/>
<keyword evidence="3" id="KW-1003">Cell membrane</keyword>
<dbReference type="EMBL" id="CBWN010000138">
    <property type="protein sequence ID" value="CDL28863.1"/>
    <property type="molecule type" value="Genomic_DNA"/>
</dbReference>
<comment type="subcellular location">
    <subcellularLocation>
        <location evidence="1">Cell membrane</location>
        <topology evidence="1">Multi-pass membrane protein</topology>
    </subcellularLocation>
</comment>
<dbReference type="InterPro" id="IPR050303">
    <property type="entry name" value="GatZ_KbaZ_carbometab"/>
</dbReference>
<comment type="caution">
    <text evidence="10">The sequence shown here is derived from an EMBL/GenBank/DDBJ whole genome shotgun (WGS) entry which is preliminary data.</text>
</comment>
<evidence type="ECO:0000256" key="7">
    <source>
        <dbReference type="ARBA" id="ARBA00022989"/>
    </source>
</evidence>
<dbReference type="PANTHER" id="PTHR32502:SF5">
    <property type="entry name" value="N-ACETYLGALACTOSAMINE PERMEASE IID COMPONENT-RELATED"/>
    <property type="match status" value="1"/>
</dbReference>
<protein>
    <submittedName>
        <fullName evidence="10">PTS system, N-acetylgalactosamine-specific IID component</fullName>
        <ecNumber evidence="10">2.7.1.69</ecNumber>
    </submittedName>
</protein>
<sequence length="239" mass="26106">MASNQTTLPNVSENEETLLTGVNENVYEDQSIGAELTKKDINRVAWRSMLLQASFNYERMQASGWLYGLLPALKKIHTNKRDLARAMKGHMGFFNTHPFLVTFVIGIILAMERSKQDVNSIQSTKIAVGAPLGGIGDAMFWLTLLPICGGIGASLALQGSILGAVVFIVLFNVVHLGLRFGLAHYAYRMGVAAIPLIKANTKKSRPCCVYRWDDGNRCAGGNLCSFKHHAGNHSGRRSG</sequence>
<dbReference type="AlphaFoldDB" id="W1F5B7"/>
<proteinExistence type="predicted"/>
<feature type="transmembrane region" description="Helical" evidence="9">
    <location>
        <begin position="161"/>
        <end position="182"/>
    </location>
</feature>
<evidence type="ECO:0000256" key="4">
    <source>
        <dbReference type="ARBA" id="ARBA00022597"/>
    </source>
</evidence>
<evidence type="ECO:0000256" key="9">
    <source>
        <dbReference type="SAM" id="Phobius"/>
    </source>
</evidence>
<reference evidence="10 11" key="1">
    <citation type="submission" date="2013-10" db="EMBL/GenBank/DDBJ databases">
        <title>Antibiotic resistance diversity of beta-lactamase producers in the General Hospital Vienna.</title>
        <authorList>
            <person name="Barisic I."/>
            <person name="Mitteregger D."/>
            <person name="Hirschl A.M."/>
            <person name="Noehammer C."/>
            <person name="Wiesinger-Mayr H."/>
        </authorList>
    </citation>
    <scope>NUCLEOTIDE SEQUENCE [LARGE SCALE GENOMIC DNA]</scope>
    <source>
        <strain evidence="10 11">ISC7</strain>
    </source>
</reference>
<evidence type="ECO:0000313" key="10">
    <source>
        <dbReference type="EMBL" id="CDL28863.1"/>
    </source>
</evidence>
<keyword evidence="10" id="KW-0808">Transferase</keyword>
<keyword evidence="8 9" id="KW-0472">Membrane</keyword>
<evidence type="ECO:0000256" key="8">
    <source>
        <dbReference type="ARBA" id="ARBA00023136"/>
    </source>
</evidence>